<dbReference type="Pfam" id="PF07992">
    <property type="entry name" value="Pyr_redox_2"/>
    <property type="match status" value="1"/>
</dbReference>
<keyword evidence="3" id="KW-0285">Flavoprotein</keyword>
<comment type="cofactor">
    <cofactor evidence="1">
        <name>FAD</name>
        <dbReference type="ChEBI" id="CHEBI:57692"/>
    </cofactor>
</comment>
<dbReference type="Proteomes" id="UP001519654">
    <property type="component" value="Unassembled WGS sequence"/>
</dbReference>
<evidence type="ECO:0000256" key="4">
    <source>
        <dbReference type="ARBA" id="ARBA00022827"/>
    </source>
</evidence>
<dbReference type="PANTHER" id="PTHR42913">
    <property type="entry name" value="APOPTOSIS-INDUCING FACTOR 1"/>
    <property type="match status" value="1"/>
</dbReference>
<gene>
    <name evidence="7" type="ORF">KOI35_18500</name>
</gene>
<keyword evidence="5" id="KW-0560">Oxidoreductase</keyword>
<reference evidence="7 8" key="1">
    <citation type="submission" date="2021-06" db="EMBL/GenBank/DDBJ databases">
        <title>Actinoplanes lichenicola sp. nov., and Actinoplanes ovalisporus sp. nov., isolated from lichen in Thailand.</title>
        <authorList>
            <person name="Saeng-In P."/>
            <person name="Kanchanasin P."/>
            <person name="Yuki M."/>
            <person name="Kudo T."/>
            <person name="Ohkuma M."/>
            <person name="Phongsopitanun W."/>
            <person name="Tanasupawat S."/>
        </authorList>
    </citation>
    <scope>NUCLEOTIDE SEQUENCE [LARGE SCALE GENOMIC DNA]</scope>
    <source>
        <strain evidence="7 8">NBRC 110975</strain>
    </source>
</reference>
<dbReference type="SUPFAM" id="SSF51905">
    <property type="entry name" value="FAD/NAD(P)-binding domain"/>
    <property type="match status" value="1"/>
</dbReference>
<dbReference type="InterPro" id="IPR036188">
    <property type="entry name" value="FAD/NAD-bd_sf"/>
</dbReference>
<evidence type="ECO:0000256" key="1">
    <source>
        <dbReference type="ARBA" id="ARBA00001974"/>
    </source>
</evidence>
<name>A0ABS5YPX2_9ACTN</name>
<evidence type="ECO:0000256" key="2">
    <source>
        <dbReference type="ARBA" id="ARBA00005272"/>
    </source>
</evidence>
<keyword evidence="4" id="KW-0274">FAD</keyword>
<dbReference type="PRINTS" id="PR00368">
    <property type="entry name" value="FADPNR"/>
</dbReference>
<protein>
    <submittedName>
        <fullName evidence="7">FAD-dependent oxidoreductase</fullName>
    </submittedName>
</protein>
<feature type="domain" description="FAD/NAD(P)-binding" evidence="6">
    <location>
        <begin position="4"/>
        <end position="262"/>
    </location>
</feature>
<dbReference type="PANTHER" id="PTHR42913:SF3">
    <property type="entry name" value="64 KDA MITOCHONDRIAL NADH DEHYDROGENASE (EUROFUNG)"/>
    <property type="match status" value="1"/>
</dbReference>
<keyword evidence="8" id="KW-1185">Reference proteome</keyword>
<evidence type="ECO:0000256" key="3">
    <source>
        <dbReference type="ARBA" id="ARBA00022630"/>
    </source>
</evidence>
<accession>A0ABS5YPX2</accession>
<sequence>MAMNILVAGGGYAGVLAANRLSRHADVTLINPRDAFVERIRLHQLAAGTYDPVVPFDHVLSSRVRRITATVETISAPDRTVTLSTGAVLSYDYLVYAVGSGPAHSSSVADLSSAQRLFDTHADAVTVVGAGPTGIELAAELAEQGTTVTLIGPLNPYLHPRGRAVVADSLTRLGVSMVDARVTAVTADTVELADGSTRPSPVTVWTTGFAVPDLAARSGLTTDPAGRLLTDETLTSVDSPHIVAAGDCAAPSGRPLRMSCQAAGPLGMAAADTVIARLSGRDPRPFVMGFLGEGLSLGRRSGLFQMSGRDDVAVDRHLAGRAGARLKEFVCRSTVWQLGWEARHPGVLRIPAWMNDRSRRADYAPAS</sequence>
<evidence type="ECO:0000259" key="6">
    <source>
        <dbReference type="Pfam" id="PF07992"/>
    </source>
</evidence>
<proteinExistence type="inferred from homology"/>
<evidence type="ECO:0000256" key="5">
    <source>
        <dbReference type="ARBA" id="ARBA00023002"/>
    </source>
</evidence>
<comment type="similarity">
    <text evidence="2">Belongs to the NADH dehydrogenase family.</text>
</comment>
<comment type="caution">
    <text evidence="7">The sequence shown here is derived from an EMBL/GenBank/DDBJ whole genome shotgun (WGS) entry which is preliminary data.</text>
</comment>
<dbReference type="InterPro" id="IPR051169">
    <property type="entry name" value="NADH-Q_oxidoreductase"/>
</dbReference>
<dbReference type="EMBL" id="JAHKKG010000005">
    <property type="protein sequence ID" value="MBU2665502.1"/>
    <property type="molecule type" value="Genomic_DNA"/>
</dbReference>
<evidence type="ECO:0000313" key="8">
    <source>
        <dbReference type="Proteomes" id="UP001519654"/>
    </source>
</evidence>
<evidence type="ECO:0000313" key="7">
    <source>
        <dbReference type="EMBL" id="MBU2665502.1"/>
    </source>
</evidence>
<organism evidence="7 8">
    <name type="scientific">Paractinoplanes bogorensis</name>
    <dbReference type="NCBI Taxonomy" id="1610840"/>
    <lineage>
        <taxon>Bacteria</taxon>
        <taxon>Bacillati</taxon>
        <taxon>Actinomycetota</taxon>
        <taxon>Actinomycetes</taxon>
        <taxon>Micromonosporales</taxon>
        <taxon>Micromonosporaceae</taxon>
        <taxon>Paractinoplanes</taxon>
    </lineage>
</organism>
<dbReference type="InterPro" id="IPR023753">
    <property type="entry name" value="FAD/NAD-binding_dom"/>
</dbReference>
<dbReference type="Gene3D" id="3.50.50.100">
    <property type="match status" value="1"/>
</dbReference>